<dbReference type="EMBL" id="RZGY01000001">
    <property type="protein sequence ID" value="RUQ86979.1"/>
    <property type="molecule type" value="Genomic_DNA"/>
</dbReference>
<feature type="transmembrane region" description="Helical" evidence="1">
    <location>
        <begin position="45"/>
        <end position="64"/>
    </location>
</feature>
<dbReference type="Proteomes" id="UP000268291">
    <property type="component" value="Unassembled WGS sequence"/>
</dbReference>
<name>A0A2P8GX11_9MICO</name>
<dbReference type="EMBL" id="PYAU01000001">
    <property type="protein sequence ID" value="PSL38507.1"/>
    <property type="molecule type" value="Genomic_DNA"/>
</dbReference>
<reference evidence="2 4" key="1">
    <citation type="submission" date="2018-03" db="EMBL/GenBank/DDBJ databases">
        <title>Genomic Encyclopedia of Archaeal and Bacterial Type Strains, Phase II (KMG-II): from individual species to whole genera.</title>
        <authorList>
            <person name="Goeker M."/>
        </authorList>
    </citation>
    <scope>NUCLEOTIDE SEQUENCE [LARGE SCALE GENOMIC DNA]</scope>
    <source>
        <strain evidence="2 4">DSM 21548</strain>
    </source>
</reference>
<keyword evidence="1" id="KW-0472">Membrane</keyword>
<comment type="caution">
    <text evidence="2">The sequence shown here is derived from an EMBL/GenBank/DDBJ whole genome shotgun (WGS) entry which is preliminary data.</text>
</comment>
<evidence type="ECO:0000256" key="1">
    <source>
        <dbReference type="SAM" id="Phobius"/>
    </source>
</evidence>
<dbReference type="Proteomes" id="UP000241203">
    <property type="component" value="Unassembled WGS sequence"/>
</dbReference>
<proteinExistence type="predicted"/>
<gene>
    <name evidence="2" type="ORF">CLV49_2132</name>
    <name evidence="3" type="ORF">ELQ93_08555</name>
</gene>
<sequence>MSAAAVPAELQHWARAFEAGNHYDAVYDRAAADAVLTRNRRTATVLAIVGGVSLLLCLLLLIFGGAATRLLIVLGVFGLVVMFATLPTILNVGRGMRRLAVGNGTLARVSGAGVSFGLVGPIAWNEVVGVIEYDSTARAQASASIPIIGWGARLSQKAGNGSRGLTIALRDGSAVQARISHENARGFVRLWGPKSSPTRPGDIAIIMDSFLDEAGVRQLLEAIVVGALMNGVPVHHPRSAADYLQTLGRLVDPTFPTA</sequence>
<reference evidence="3 5" key="2">
    <citation type="submission" date="2018-12" db="EMBL/GenBank/DDBJ databases">
        <authorList>
            <person name="hu s."/>
            <person name="Xu Y."/>
            <person name="Xu B."/>
            <person name="Li F."/>
        </authorList>
    </citation>
    <scope>NUCLEOTIDE SEQUENCE [LARGE SCALE GENOMIC DNA]</scope>
    <source>
        <strain evidence="3 5">KSW2-17</strain>
    </source>
</reference>
<evidence type="ECO:0000313" key="5">
    <source>
        <dbReference type="Proteomes" id="UP000268291"/>
    </source>
</evidence>
<evidence type="ECO:0000313" key="4">
    <source>
        <dbReference type="Proteomes" id="UP000241203"/>
    </source>
</evidence>
<keyword evidence="1" id="KW-0812">Transmembrane</keyword>
<organism evidence="2 4">
    <name type="scientific">Labedella gwakjiensis</name>
    <dbReference type="NCBI Taxonomy" id="390269"/>
    <lineage>
        <taxon>Bacteria</taxon>
        <taxon>Bacillati</taxon>
        <taxon>Actinomycetota</taxon>
        <taxon>Actinomycetes</taxon>
        <taxon>Micrococcales</taxon>
        <taxon>Microbacteriaceae</taxon>
        <taxon>Labedella</taxon>
    </lineage>
</organism>
<keyword evidence="1" id="KW-1133">Transmembrane helix</keyword>
<dbReference type="OrthoDB" id="5112256at2"/>
<accession>A0A2P8GX11</accession>
<protein>
    <submittedName>
        <fullName evidence="2">Uncharacterized protein</fullName>
    </submittedName>
</protein>
<dbReference type="AlphaFoldDB" id="A0A2P8GX11"/>
<keyword evidence="5" id="KW-1185">Reference proteome</keyword>
<evidence type="ECO:0000313" key="3">
    <source>
        <dbReference type="EMBL" id="RUQ86979.1"/>
    </source>
</evidence>
<feature type="transmembrane region" description="Helical" evidence="1">
    <location>
        <begin position="70"/>
        <end position="90"/>
    </location>
</feature>
<evidence type="ECO:0000313" key="2">
    <source>
        <dbReference type="EMBL" id="PSL38507.1"/>
    </source>
</evidence>
<dbReference type="RefSeq" id="WP_106563514.1">
    <property type="nucleotide sequence ID" value="NZ_PYAU01000001.1"/>
</dbReference>